<dbReference type="EMBL" id="BHVZ01000004">
    <property type="protein sequence ID" value="GCB29972.1"/>
    <property type="molecule type" value="Genomic_DNA"/>
</dbReference>
<gene>
    <name evidence="1" type="ORF">KGMB03357_16330</name>
</gene>
<dbReference type="InterPro" id="IPR046602">
    <property type="entry name" value="DUF6661"/>
</dbReference>
<protein>
    <submittedName>
        <fullName evidence="1">Uncharacterized protein</fullName>
    </submittedName>
</protein>
<keyword evidence="2" id="KW-1185">Reference proteome</keyword>
<sequence length="200" mass="23100">MENNVREESGLKFQFPENDTVIKFDDTKFYRDYFNKLPNAKGVDFISVDEYKIAFIEVKNCIGDEGNCRWRIAPNNQKRNKTHTSVNVEGRDSLDIEMAQKVAMTIAALIGAKSFGDTKECLCELREYIQFLSKDAFSDNSKKKYVILFLEGDFGGKTRSKKMIMKALQNSINKKLKWINCRVSVVDSDTYNTKLFQIVR</sequence>
<comment type="caution">
    <text evidence="1">The sequence shown here is derived from an EMBL/GenBank/DDBJ whole genome shotgun (WGS) entry which is preliminary data.</text>
</comment>
<organism evidence="1 2">
    <name type="scientific">Anaerotignum faecicola</name>
    <dbReference type="NCBI Taxonomy" id="2358141"/>
    <lineage>
        <taxon>Bacteria</taxon>
        <taxon>Bacillati</taxon>
        <taxon>Bacillota</taxon>
        <taxon>Clostridia</taxon>
        <taxon>Lachnospirales</taxon>
        <taxon>Anaerotignaceae</taxon>
        <taxon>Anaerotignum</taxon>
    </lineage>
</organism>
<dbReference type="AlphaFoldDB" id="A0A401LES4"/>
<evidence type="ECO:0000313" key="1">
    <source>
        <dbReference type="EMBL" id="GCB29972.1"/>
    </source>
</evidence>
<dbReference type="OrthoDB" id="2037494at2"/>
<dbReference type="Pfam" id="PF20366">
    <property type="entry name" value="DUF6661"/>
    <property type="match status" value="1"/>
</dbReference>
<dbReference type="Proteomes" id="UP000287361">
    <property type="component" value="Unassembled WGS sequence"/>
</dbReference>
<evidence type="ECO:0000313" key="2">
    <source>
        <dbReference type="Proteomes" id="UP000287361"/>
    </source>
</evidence>
<accession>A0A401LES4</accession>
<reference evidence="1 2" key="1">
    <citation type="submission" date="2018-10" db="EMBL/GenBank/DDBJ databases">
        <title>Draft Genome Sequence of Anaerotignum sp. KCTC 15736.</title>
        <authorList>
            <person name="Choi S.H."/>
            <person name="Kim J.S."/>
            <person name="Kang S.W."/>
            <person name="Lee J.S."/>
            <person name="Park S.H."/>
        </authorList>
    </citation>
    <scope>NUCLEOTIDE SEQUENCE [LARGE SCALE GENOMIC DNA]</scope>
    <source>
        <strain evidence="1 2">KCTC 15736</strain>
    </source>
</reference>
<proteinExistence type="predicted"/>
<name>A0A401LES4_9FIRM</name>